<protein>
    <recommendedName>
        <fullName evidence="1">Molybdopterin dinucleotide-binding domain-containing protein</fullName>
    </recommendedName>
</protein>
<evidence type="ECO:0000313" key="2">
    <source>
        <dbReference type="EMBL" id="OTA42169.1"/>
    </source>
</evidence>
<evidence type="ECO:0000313" key="3">
    <source>
        <dbReference type="Proteomes" id="UP000194267"/>
    </source>
</evidence>
<sequence>MLNPADAARLGLSRGDMVELAAGEAKLALPVEISKRVVAGTVQAIRGLAAAPVNLLTAGAAPVAVTVAKLAVEVAD</sequence>
<dbReference type="Gene3D" id="2.40.40.20">
    <property type="match status" value="1"/>
</dbReference>
<organism evidence="2 3">
    <name type="scientific">Symbiobacterium thermophilum</name>
    <dbReference type="NCBI Taxonomy" id="2734"/>
    <lineage>
        <taxon>Bacteria</taxon>
        <taxon>Bacillati</taxon>
        <taxon>Bacillota</taxon>
        <taxon>Clostridia</taxon>
        <taxon>Eubacteriales</taxon>
        <taxon>Symbiobacteriaceae</taxon>
        <taxon>Symbiobacterium</taxon>
    </lineage>
</organism>
<gene>
    <name evidence="2" type="ORF">A6D92_01100</name>
</gene>
<dbReference type="SUPFAM" id="SSF50692">
    <property type="entry name" value="ADC-like"/>
    <property type="match status" value="1"/>
</dbReference>
<feature type="domain" description="Molybdopterin dinucleotide-binding" evidence="1">
    <location>
        <begin position="1"/>
        <end position="66"/>
    </location>
</feature>
<reference evidence="3" key="1">
    <citation type="submission" date="2016-04" db="EMBL/GenBank/DDBJ databases">
        <authorList>
            <person name="Antunes L.P."/>
            <person name="Martins L.F."/>
            <person name="Pereira R.V."/>
            <person name="Thomas A.M."/>
            <person name="Barbosa D."/>
            <person name="Nascimento L."/>
            <person name="Silva G.M."/>
            <person name="Condomitti G.W."/>
            <person name="Digiampietri L.A."/>
            <person name="Lombardi K.C."/>
            <person name="Ramos P.L."/>
            <person name="Quaggio R.B."/>
            <person name="Oliveira J.C."/>
            <person name="Pascon R.C."/>
            <person name="Cruz J.B."/>
            <person name="Silva A.M."/>
            <person name="Setubal J.C."/>
        </authorList>
    </citation>
    <scope>NUCLEOTIDE SEQUENCE [LARGE SCALE GENOMIC DNA]</scope>
</reference>
<evidence type="ECO:0000259" key="1">
    <source>
        <dbReference type="Pfam" id="PF01568"/>
    </source>
</evidence>
<dbReference type="EMBL" id="LWLV01000052">
    <property type="protein sequence ID" value="OTA42169.1"/>
    <property type="molecule type" value="Genomic_DNA"/>
</dbReference>
<name>A0A1Y2T7A1_SYMTR</name>
<dbReference type="Proteomes" id="UP000194267">
    <property type="component" value="Unassembled WGS sequence"/>
</dbReference>
<dbReference type="AlphaFoldDB" id="A0A1Y2T7A1"/>
<dbReference type="InterPro" id="IPR006657">
    <property type="entry name" value="MoPterin_dinucl-bd_dom"/>
</dbReference>
<comment type="caution">
    <text evidence="2">The sequence shown here is derived from an EMBL/GenBank/DDBJ whole genome shotgun (WGS) entry which is preliminary data.</text>
</comment>
<dbReference type="GO" id="GO:0043546">
    <property type="term" value="F:molybdopterin cofactor binding"/>
    <property type="evidence" value="ECO:0007669"/>
    <property type="project" value="InterPro"/>
</dbReference>
<dbReference type="GO" id="GO:0016491">
    <property type="term" value="F:oxidoreductase activity"/>
    <property type="evidence" value="ECO:0007669"/>
    <property type="project" value="InterPro"/>
</dbReference>
<accession>A0A1Y2T7A1</accession>
<proteinExistence type="predicted"/>
<dbReference type="InterPro" id="IPR009010">
    <property type="entry name" value="Asp_de-COase-like_dom_sf"/>
</dbReference>
<dbReference type="Pfam" id="PF01568">
    <property type="entry name" value="Molydop_binding"/>
    <property type="match status" value="1"/>
</dbReference>